<evidence type="ECO:0000313" key="7">
    <source>
        <dbReference type="Proteomes" id="UP000250831"/>
    </source>
</evidence>
<name>A0A363NM46_9SPHI</name>
<keyword evidence="3 5" id="KW-1133">Transmembrane helix</keyword>
<evidence type="ECO:0000313" key="6">
    <source>
        <dbReference type="EMBL" id="PUV21888.1"/>
    </source>
</evidence>
<protein>
    <recommendedName>
        <fullName evidence="8">HlyD family secretion protein</fullName>
    </recommendedName>
</protein>
<dbReference type="InterPro" id="IPR050739">
    <property type="entry name" value="MFP"/>
</dbReference>
<comment type="caution">
    <text evidence="6">The sequence shown here is derived from an EMBL/GenBank/DDBJ whole genome shotgun (WGS) entry which is preliminary data.</text>
</comment>
<reference evidence="6 7" key="1">
    <citation type="submission" date="2018-04" db="EMBL/GenBank/DDBJ databases">
        <title>Sphingobacterium sp. M46 Genome.</title>
        <authorList>
            <person name="Cheng J."/>
            <person name="Li Y."/>
        </authorList>
    </citation>
    <scope>NUCLEOTIDE SEQUENCE [LARGE SCALE GENOMIC DNA]</scope>
    <source>
        <strain evidence="6 7">M46</strain>
    </source>
</reference>
<evidence type="ECO:0000256" key="3">
    <source>
        <dbReference type="ARBA" id="ARBA00022989"/>
    </source>
</evidence>
<gene>
    <name evidence="6" type="ORF">DCO56_23395</name>
</gene>
<dbReference type="OrthoDB" id="7057889at2"/>
<accession>A0A363NM46</accession>
<evidence type="ECO:0000256" key="4">
    <source>
        <dbReference type="ARBA" id="ARBA00023136"/>
    </source>
</evidence>
<sequence length="242" mass="27048">MPNVNRSLDTVSNEMEEIVGRIPPWIIRWGITVLFIVAIIGAFISSHIRFPDSIQGSVVVQARQQPGKVTIQRNHADQEYQFYVKDGQMVKPGDTLLVSYNKSQGTSEATTTPMTGKIYLVNGRNSENLLEQTIWVIPNSQEVDVKIKYSNKGAGNVKKGQSVRIALDDYPDYEYGFLEGQIGSILPIQTENAHEATVTLTLKKLLTSQGKELPILPLMEGNGEILLNDRSIFQRIFSSILR</sequence>
<dbReference type="RefSeq" id="WP_108636149.1">
    <property type="nucleotide sequence ID" value="NZ_QCXX01000008.1"/>
</dbReference>
<dbReference type="Gene3D" id="2.40.30.170">
    <property type="match status" value="1"/>
</dbReference>
<comment type="subcellular location">
    <subcellularLocation>
        <location evidence="1">Membrane</location>
        <topology evidence="1">Single-pass membrane protein</topology>
    </subcellularLocation>
</comment>
<keyword evidence="7" id="KW-1185">Reference proteome</keyword>
<dbReference type="PANTHER" id="PTHR30386">
    <property type="entry name" value="MEMBRANE FUSION SUBUNIT OF EMRAB-TOLC MULTIDRUG EFFLUX PUMP"/>
    <property type="match status" value="1"/>
</dbReference>
<dbReference type="Proteomes" id="UP000250831">
    <property type="component" value="Unassembled WGS sequence"/>
</dbReference>
<evidence type="ECO:0000256" key="1">
    <source>
        <dbReference type="ARBA" id="ARBA00004167"/>
    </source>
</evidence>
<dbReference type="AlphaFoldDB" id="A0A363NM46"/>
<evidence type="ECO:0000256" key="2">
    <source>
        <dbReference type="ARBA" id="ARBA00022692"/>
    </source>
</evidence>
<dbReference type="PANTHER" id="PTHR30386:SF26">
    <property type="entry name" value="TRANSPORT PROTEIN COMB"/>
    <property type="match status" value="1"/>
</dbReference>
<keyword evidence="4 5" id="KW-0472">Membrane</keyword>
<evidence type="ECO:0000256" key="5">
    <source>
        <dbReference type="SAM" id="Phobius"/>
    </source>
</evidence>
<keyword evidence="2 5" id="KW-0812">Transmembrane</keyword>
<evidence type="ECO:0008006" key="8">
    <source>
        <dbReference type="Google" id="ProtNLM"/>
    </source>
</evidence>
<feature type="transmembrane region" description="Helical" evidence="5">
    <location>
        <begin position="25"/>
        <end position="44"/>
    </location>
</feature>
<organism evidence="6 7">
    <name type="scientific">Sphingobacterium athyrii</name>
    <dbReference type="NCBI Taxonomy" id="2152717"/>
    <lineage>
        <taxon>Bacteria</taxon>
        <taxon>Pseudomonadati</taxon>
        <taxon>Bacteroidota</taxon>
        <taxon>Sphingobacteriia</taxon>
        <taxon>Sphingobacteriales</taxon>
        <taxon>Sphingobacteriaceae</taxon>
        <taxon>Sphingobacterium</taxon>
    </lineage>
</organism>
<dbReference type="GO" id="GO:0016020">
    <property type="term" value="C:membrane"/>
    <property type="evidence" value="ECO:0007669"/>
    <property type="project" value="UniProtKB-SubCell"/>
</dbReference>
<dbReference type="EMBL" id="QCXX01000008">
    <property type="protein sequence ID" value="PUV21888.1"/>
    <property type="molecule type" value="Genomic_DNA"/>
</dbReference>
<proteinExistence type="predicted"/>